<dbReference type="EMBL" id="KN834785">
    <property type="protein sequence ID" value="KIK58434.1"/>
    <property type="molecule type" value="Genomic_DNA"/>
</dbReference>
<dbReference type="Pfam" id="PF18758">
    <property type="entry name" value="KDZ"/>
    <property type="match status" value="1"/>
</dbReference>
<dbReference type="InterPro" id="IPR040521">
    <property type="entry name" value="KDZ"/>
</dbReference>
<dbReference type="OrthoDB" id="3364670at2759"/>
<accession>A0A0D0C7I0</accession>
<reference evidence="1 2" key="1">
    <citation type="submission" date="2014-04" db="EMBL/GenBank/DDBJ databases">
        <title>Evolutionary Origins and Diversification of the Mycorrhizal Mutualists.</title>
        <authorList>
            <consortium name="DOE Joint Genome Institute"/>
            <consortium name="Mycorrhizal Genomics Consortium"/>
            <person name="Kohler A."/>
            <person name="Kuo A."/>
            <person name="Nagy L.G."/>
            <person name="Floudas D."/>
            <person name="Copeland A."/>
            <person name="Barry K.W."/>
            <person name="Cichocki N."/>
            <person name="Veneault-Fourrey C."/>
            <person name="LaButti K."/>
            <person name="Lindquist E.A."/>
            <person name="Lipzen A."/>
            <person name="Lundell T."/>
            <person name="Morin E."/>
            <person name="Murat C."/>
            <person name="Riley R."/>
            <person name="Ohm R."/>
            <person name="Sun H."/>
            <person name="Tunlid A."/>
            <person name="Henrissat B."/>
            <person name="Grigoriev I.V."/>
            <person name="Hibbett D.S."/>
            <person name="Martin F."/>
        </authorList>
    </citation>
    <scope>NUCLEOTIDE SEQUENCE [LARGE SCALE GENOMIC DNA]</scope>
    <source>
        <strain evidence="1 2">FD-317 M1</strain>
    </source>
</reference>
<feature type="non-terminal residue" evidence="1">
    <location>
        <position position="109"/>
    </location>
</feature>
<gene>
    <name evidence="1" type="ORF">GYMLUDRAFT_134013</name>
</gene>
<dbReference type="HOGENOM" id="CLU_091791_1_0_1"/>
<dbReference type="PANTHER" id="PTHR33096:SF1">
    <property type="entry name" value="CXC1-LIKE CYSTEINE CLUSTER ASSOCIATED WITH KDZ TRANSPOSASES DOMAIN-CONTAINING PROTEIN"/>
    <property type="match status" value="1"/>
</dbReference>
<proteinExistence type="predicted"/>
<evidence type="ECO:0000313" key="1">
    <source>
        <dbReference type="EMBL" id="KIK58434.1"/>
    </source>
</evidence>
<protein>
    <submittedName>
        <fullName evidence="1">Uncharacterized protein</fullName>
    </submittedName>
</protein>
<keyword evidence="2" id="KW-1185">Reference proteome</keyword>
<name>A0A0D0C7I0_9AGAR</name>
<sequence length="109" mass="12729">MNTAREAQHYSLILLGKFFEHLHVDVIVKLLYDITCQLHWSCLKWGSLKPYMTHTTFAISIFHAFSHQWPCQIVYHLWKTLGYGLSDSEGAEQLWHSFSCLIAYRQIAG</sequence>
<dbReference type="Proteomes" id="UP000053593">
    <property type="component" value="Unassembled WGS sequence"/>
</dbReference>
<dbReference type="AlphaFoldDB" id="A0A0D0C7I0"/>
<dbReference type="PANTHER" id="PTHR33096">
    <property type="entry name" value="CXC2 DOMAIN-CONTAINING PROTEIN"/>
    <property type="match status" value="1"/>
</dbReference>
<organism evidence="1 2">
    <name type="scientific">Collybiopsis luxurians FD-317 M1</name>
    <dbReference type="NCBI Taxonomy" id="944289"/>
    <lineage>
        <taxon>Eukaryota</taxon>
        <taxon>Fungi</taxon>
        <taxon>Dikarya</taxon>
        <taxon>Basidiomycota</taxon>
        <taxon>Agaricomycotina</taxon>
        <taxon>Agaricomycetes</taxon>
        <taxon>Agaricomycetidae</taxon>
        <taxon>Agaricales</taxon>
        <taxon>Marasmiineae</taxon>
        <taxon>Omphalotaceae</taxon>
        <taxon>Collybiopsis</taxon>
        <taxon>Collybiopsis luxurians</taxon>
    </lineage>
</organism>
<evidence type="ECO:0000313" key="2">
    <source>
        <dbReference type="Proteomes" id="UP000053593"/>
    </source>
</evidence>